<dbReference type="AlphaFoldDB" id="A0A183V100"/>
<evidence type="ECO:0000313" key="4">
    <source>
        <dbReference type="Proteomes" id="UP000050794"/>
    </source>
</evidence>
<dbReference type="InterPro" id="IPR023561">
    <property type="entry name" value="Carbonic_anhydrase_a-class"/>
</dbReference>
<dbReference type="Pfam" id="PF00194">
    <property type="entry name" value="Carb_anhydrase"/>
    <property type="match status" value="1"/>
</dbReference>
<dbReference type="PROSITE" id="PS51144">
    <property type="entry name" value="ALPHA_CA_2"/>
    <property type="match status" value="1"/>
</dbReference>
<dbReference type="GO" id="GO:0006730">
    <property type="term" value="P:one-carbon metabolic process"/>
    <property type="evidence" value="ECO:0007669"/>
    <property type="project" value="TreeGrafter"/>
</dbReference>
<proteinExistence type="inferred from homology"/>
<dbReference type="GO" id="GO:0008270">
    <property type="term" value="F:zinc ion binding"/>
    <property type="evidence" value="ECO:0007669"/>
    <property type="project" value="InterPro"/>
</dbReference>
<dbReference type="Proteomes" id="UP000050794">
    <property type="component" value="Unassembled WGS sequence"/>
</dbReference>
<sequence length="359" mass="41637">MRSWTLTRRTHTNLRTLFDLSILSFILIALSIARVSGDDYPWTYDNDLFGGPDFWGLLDKKWQMCSKGKMQSPINIDPASLLYDPNLSAIHVDKSIVASELINTGQMPRVRIINTIRWPSINISGGPLNPYRYRMQRMDIHYPRGTLSGSEHSIDSKKFPMEIQMIAFNSDLYRNFSSAVVSPHGIAALSILVQIGKKTNEELLKMTIATSSIPFKRKRVELMELRPWKMLPHKADYVTYEGSMTSPGCHETVTWVIVNHPIFITKEDLESWAALQQTITQEAEPRYIAPNFRTLQDPHGRIIRTNIRHRFKENDTECKKRLNDTWYRSNPNRTEAYTRSKAIHRRRHSIKHHSVVDLF</sequence>
<feature type="domain" description="Alpha-carbonic anhydrase" evidence="2">
    <location>
        <begin position="40"/>
        <end position="307"/>
    </location>
</feature>
<evidence type="ECO:0000256" key="1">
    <source>
        <dbReference type="ARBA" id="ARBA00010718"/>
    </source>
</evidence>
<evidence type="ECO:0000259" key="2">
    <source>
        <dbReference type="PROSITE" id="PS51144"/>
    </source>
</evidence>
<dbReference type="InterPro" id="IPR001148">
    <property type="entry name" value="CA_dom"/>
</dbReference>
<protein>
    <submittedName>
        <fullName evidence="5">Alpha-carbonic anhydrase domain-containing protein</fullName>
    </submittedName>
</protein>
<dbReference type="WBParaSite" id="TCNE_0001442001-mRNA-1">
    <property type="protein sequence ID" value="TCNE_0001442001-mRNA-1"/>
    <property type="gene ID" value="TCNE_0001442001"/>
</dbReference>
<organism evidence="4 5">
    <name type="scientific">Toxocara canis</name>
    <name type="common">Canine roundworm</name>
    <dbReference type="NCBI Taxonomy" id="6265"/>
    <lineage>
        <taxon>Eukaryota</taxon>
        <taxon>Metazoa</taxon>
        <taxon>Ecdysozoa</taxon>
        <taxon>Nematoda</taxon>
        <taxon>Chromadorea</taxon>
        <taxon>Rhabditida</taxon>
        <taxon>Spirurina</taxon>
        <taxon>Ascaridomorpha</taxon>
        <taxon>Ascaridoidea</taxon>
        <taxon>Toxocaridae</taxon>
        <taxon>Toxocara</taxon>
    </lineage>
</organism>
<dbReference type="PANTHER" id="PTHR18952:SF258">
    <property type="entry name" value="CARBONIC ANHYDRASE-LIKE PROTEIN 1-RELATED"/>
    <property type="match status" value="1"/>
</dbReference>
<dbReference type="EMBL" id="UYWY01022243">
    <property type="protein sequence ID" value="VDM45741.1"/>
    <property type="molecule type" value="Genomic_DNA"/>
</dbReference>
<dbReference type="SUPFAM" id="SSF51069">
    <property type="entry name" value="Carbonic anhydrase"/>
    <property type="match status" value="1"/>
</dbReference>
<dbReference type="SMART" id="SM01057">
    <property type="entry name" value="Carb_anhydrase"/>
    <property type="match status" value="1"/>
</dbReference>
<name>A0A183V100_TOXCA</name>
<reference evidence="5" key="1">
    <citation type="submission" date="2016-06" db="UniProtKB">
        <authorList>
            <consortium name="WormBaseParasite"/>
        </authorList>
    </citation>
    <scope>IDENTIFICATION</scope>
</reference>
<evidence type="ECO:0000313" key="5">
    <source>
        <dbReference type="WBParaSite" id="TCNE_0001442001-mRNA-1"/>
    </source>
</evidence>
<dbReference type="Gene3D" id="3.10.200.10">
    <property type="entry name" value="Alpha carbonic anhydrase"/>
    <property type="match status" value="1"/>
</dbReference>
<keyword evidence="4" id="KW-1185">Reference proteome</keyword>
<comment type="similarity">
    <text evidence="1">Belongs to the alpha-carbonic anhydrase family.</text>
</comment>
<dbReference type="PANTHER" id="PTHR18952">
    <property type="entry name" value="CARBONIC ANHYDRASE"/>
    <property type="match status" value="1"/>
</dbReference>
<reference evidence="3 4" key="2">
    <citation type="submission" date="2018-11" db="EMBL/GenBank/DDBJ databases">
        <authorList>
            <consortium name="Pathogen Informatics"/>
        </authorList>
    </citation>
    <scope>NUCLEOTIDE SEQUENCE [LARGE SCALE GENOMIC DNA]</scope>
</reference>
<dbReference type="GO" id="GO:0004089">
    <property type="term" value="F:carbonate dehydratase activity"/>
    <property type="evidence" value="ECO:0007669"/>
    <property type="project" value="InterPro"/>
</dbReference>
<dbReference type="InterPro" id="IPR036398">
    <property type="entry name" value="CA_dom_sf"/>
</dbReference>
<accession>A0A183V100</accession>
<evidence type="ECO:0000313" key="3">
    <source>
        <dbReference type="EMBL" id="VDM45741.1"/>
    </source>
</evidence>
<gene>
    <name evidence="3" type="ORF">TCNE_LOCUS14420</name>
</gene>